<feature type="domain" description="Myb/SANT-like" evidence="1">
    <location>
        <begin position="4"/>
        <end position="98"/>
    </location>
</feature>
<dbReference type="VEuPathDB" id="FungiDB:H310_05415"/>
<accession>A0A024U9N3</accession>
<protein>
    <recommendedName>
        <fullName evidence="1">Myb/SANT-like domain-containing protein</fullName>
    </recommendedName>
</protein>
<dbReference type="RefSeq" id="XP_008868358.1">
    <property type="nucleotide sequence ID" value="XM_008870136.1"/>
</dbReference>
<evidence type="ECO:0000313" key="2">
    <source>
        <dbReference type="EMBL" id="ETW02974.1"/>
    </source>
</evidence>
<name>A0A024U9N3_9STRA</name>
<evidence type="ECO:0000259" key="1">
    <source>
        <dbReference type="Pfam" id="PF12776"/>
    </source>
</evidence>
<organism evidence="2">
    <name type="scientific">Aphanomyces invadans</name>
    <dbReference type="NCBI Taxonomy" id="157072"/>
    <lineage>
        <taxon>Eukaryota</taxon>
        <taxon>Sar</taxon>
        <taxon>Stramenopiles</taxon>
        <taxon>Oomycota</taxon>
        <taxon>Saprolegniomycetes</taxon>
        <taxon>Saprolegniales</taxon>
        <taxon>Verrucalvaceae</taxon>
        <taxon>Aphanomyces</taxon>
    </lineage>
</organism>
<dbReference type="EMBL" id="KI913960">
    <property type="protein sequence ID" value="ETW02974.1"/>
    <property type="molecule type" value="Genomic_DNA"/>
</dbReference>
<dbReference type="GeneID" id="20082465"/>
<dbReference type="AlphaFoldDB" id="A0A024U9N3"/>
<dbReference type="PANTHER" id="PTHR47072:SF4">
    <property type="entry name" value="MYB_SANT-LIKE DOMAIN-CONTAINING PROTEIN"/>
    <property type="match status" value="1"/>
</dbReference>
<dbReference type="Pfam" id="PF12776">
    <property type="entry name" value="Myb_DNA-bind_3"/>
    <property type="match status" value="1"/>
</dbReference>
<dbReference type="OrthoDB" id="76215at2759"/>
<dbReference type="PANTHER" id="PTHR47072">
    <property type="match status" value="1"/>
</dbReference>
<dbReference type="STRING" id="157072.A0A024U9N3"/>
<proteinExistence type="predicted"/>
<gene>
    <name evidence="2" type="ORF">H310_05415</name>
</gene>
<reference evidence="2" key="1">
    <citation type="submission" date="2013-12" db="EMBL/GenBank/DDBJ databases">
        <title>The Genome Sequence of Aphanomyces invadans NJM9701.</title>
        <authorList>
            <consortium name="The Broad Institute Genomics Platform"/>
            <person name="Russ C."/>
            <person name="Tyler B."/>
            <person name="van West P."/>
            <person name="Dieguez-Uribeondo J."/>
            <person name="Young S.K."/>
            <person name="Zeng Q."/>
            <person name="Gargeya S."/>
            <person name="Fitzgerald M."/>
            <person name="Abouelleil A."/>
            <person name="Alvarado L."/>
            <person name="Chapman S.B."/>
            <person name="Gainer-Dewar J."/>
            <person name="Goldberg J."/>
            <person name="Griggs A."/>
            <person name="Gujja S."/>
            <person name="Hansen M."/>
            <person name="Howarth C."/>
            <person name="Imamovic A."/>
            <person name="Ireland A."/>
            <person name="Larimer J."/>
            <person name="McCowan C."/>
            <person name="Murphy C."/>
            <person name="Pearson M."/>
            <person name="Poon T.W."/>
            <person name="Priest M."/>
            <person name="Roberts A."/>
            <person name="Saif S."/>
            <person name="Shea T."/>
            <person name="Sykes S."/>
            <person name="Wortman J."/>
            <person name="Nusbaum C."/>
            <person name="Birren B."/>
        </authorList>
    </citation>
    <scope>NUCLEOTIDE SEQUENCE [LARGE SCALE GENOMIC DNA]</scope>
    <source>
        <strain evidence="2">NJM9701</strain>
    </source>
</reference>
<sequence>MVLWNEALDKLWLNELIRQVGQVGKRANSGYKKEAWKAALHALNEGSEVKFTQAQLRSRHDMMKKAFRVVSSMCEASGMGFEATTCQIVASEATWESYLRGKSNEVKKWKGKPFPCYFLCHALFKGTLSTGAFAFSTAPEPPTTQPLPSSPSPSHMVKWLIQKMHKSICKVQLLWMLH</sequence>
<dbReference type="InterPro" id="IPR024752">
    <property type="entry name" value="Myb/SANT-like_dom"/>
</dbReference>